<dbReference type="InterPro" id="IPR003400">
    <property type="entry name" value="ExbD"/>
</dbReference>
<evidence type="ECO:0000256" key="3">
    <source>
        <dbReference type="ARBA" id="ARBA00022475"/>
    </source>
</evidence>
<gene>
    <name evidence="9" type="ORF">ABS24_02535</name>
</gene>
<evidence type="ECO:0000256" key="1">
    <source>
        <dbReference type="ARBA" id="ARBA00004162"/>
    </source>
</evidence>
<dbReference type="Gene3D" id="3.30.420.270">
    <property type="match status" value="1"/>
</dbReference>
<evidence type="ECO:0000313" key="9">
    <source>
        <dbReference type="EMBL" id="KRO96721.1"/>
    </source>
</evidence>
<evidence type="ECO:0000313" key="10">
    <source>
        <dbReference type="Proteomes" id="UP000051213"/>
    </source>
</evidence>
<evidence type="ECO:0000256" key="7">
    <source>
        <dbReference type="RuleBase" id="RU003879"/>
    </source>
</evidence>
<organism evidence="9 10">
    <name type="scientific">SAR92 bacterium BACL26 MAG-121220-bin70</name>
    <dbReference type="NCBI Taxonomy" id="1655626"/>
    <lineage>
        <taxon>Bacteria</taxon>
        <taxon>Pseudomonadati</taxon>
        <taxon>Pseudomonadota</taxon>
        <taxon>Gammaproteobacteria</taxon>
        <taxon>Cellvibrionales</taxon>
        <taxon>Porticoccaceae</taxon>
        <taxon>SAR92 clade</taxon>
    </lineage>
</organism>
<proteinExistence type="inferred from homology"/>
<evidence type="ECO:0000256" key="8">
    <source>
        <dbReference type="SAM" id="Phobius"/>
    </source>
</evidence>
<name>A0A0R2UB60_9GAMM</name>
<reference evidence="9 10" key="1">
    <citation type="submission" date="2015-10" db="EMBL/GenBank/DDBJ databases">
        <title>Metagenome-Assembled Genomes uncover a global brackish microbiome.</title>
        <authorList>
            <person name="Hugerth L.W."/>
            <person name="Larsson J."/>
            <person name="Alneberg J."/>
            <person name="Lindh M.V."/>
            <person name="Legrand C."/>
            <person name="Pinhassi J."/>
            <person name="Andersson A.F."/>
        </authorList>
    </citation>
    <scope>NUCLEOTIDE SEQUENCE [LARGE SCALE GENOMIC DNA]</scope>
    <source>
        <strain evidence="9">BACL26 MAG-121220-bin70</strain>
    </source>
</reference>
<keyword evidence="7" id="KW-0653">Protein transport</keyword>
<evidence type="ECO:0000256" key="5">
    <source>
        <dbReference type="ARBA" id="ARBA00022989"/>
    </source>
</evidence>
<evidence type="ECO:0000256" key="4">
    <source>
        <dbReference type="ARBA" id="ARBA00022692"/>
    </source>
</evidence>
<dbReference type="PANTHER" id="PTHR30558">
    <property type="entry name" value="EXBD MEMBRANE COMPONENT OF PMF-DRIVEN MACROMOLECULE IMPORT SYSTEM"/>
    <property type="match status" value="1"/>
</dbReference>
<dbReference type="GO" id="GO:0015031">
    <property type="term" value="P:protein transport"/>
    <property type="evidence" value="ECO:0007669"/>
    <property type="project" value="UniProtKB-KW"/>
</dbReference>
<dbReference type="PANTHER" id="PTHR30558:SF13">
    <property type="entry name" value="BIOPOLYMER TRANSPORT PROTEIN EXBD2"/>
    <property type="match status" value="1"/>
</dbReference>
<evidence type="ECO:0000256" key="6">
    <source>
        <dbReference type="ARBA" id="ARBA00023136"/>
    </source>
</evidence>
<accession>A0A0R2UB60</accession>
<sequence>MALGKRRRSEDENEIDMTPMLDVVFIMLIFFIVTASFVNESGLGVSRPPTSDQPPPDSENTNIVFRVSESNEVTFEGRRIDIRAVRANVERMHAEKPEAKVVISSHPKAKTEVFVEISDQAREAGVYDISLSTDE</sequence>
<dbReference type="Proteomes" id="UP000051213">
    <property type="component" value="Unassembled WGS sequence"/>
</dbReference>
<keyword evidence="6 8" id="KW-0472">Membrane</keyword>
<comment type="similarity">
    <text evidence="2 7">Belongs to the ExbD/TolR family.</text>
</comment>
<comment type="caution">
    <text evidence="9">The sequence shown here is derived from an EMBL/GenBank/DDBJ whole genome shotgun (WGS) entry which is preliminary data.</text>
</comment>
<keyword evidence="3" id="KW-1003">Cell membrane</keyword>
<dbReference type="GO" id="GO:0022857">
    <property type="term" value="F:transmembrane transporter activity"/>
    <property type="evidence" value="ECO:0007669"/>
    <property type="project" value="InterPro"/>
</dbReference>
<dbReference type="EMBL" id="LICA01000041">
    <property type="protein sequence ID" value="KRO96721.1"/>
    <property type="molecule type" value="Genomic_DNA"/>
</dbReference>
<evidence type="ECO:0000256" key="2">
    <source>
        <dbReference type="ARBA" id="ARBA00005811"/>
    </source>
</evidence>
<dbReference type="AlphaFoldDB" id="A0A0R2UB60"/>
<comment type="subcellular location">
    <subcellularLocation>
        <location evidence="1">Cell membrane</location>
        <topology evidence="1">Single-pass membrane protein</topology>
    </subcellularLocation>
    <subcellularLocation>
        <location evidence="7">Cell membrane</location>
        <topology evidence="7">Single-pass type II membrane protein</topology>
    </subcellularLocation>
</comment>
<dbReference type="Pfam" id="PF02472">
    <property type="entry name" value="ExbD"/>
    <property type="match status" value="1"/>
</dbReference>
<keyword evidence="7" id="KW-0813">Transport</keyword>
<keyword evidence="4 7" id="KW-0812">Transmembrane</keyword>
<protein>
    <submittedName>
        <fullName evidence="9">Biopolymer transporter ExbD</fullName>
    </submittedName>
</protein>
<dbReference type="GO" id="GO:0005886">
    <property type="term" value="C:plasma membrane"/>
    <property type="evidence" value="ECO:0007669"/>
    <property type="project" value="UniProtKB-SubCell"/>
</dbReference>
<keyword evidence="5 8" id="KW-1133">Transmembrane helix</keyword>
<feature type="transmembrane region" description="Helical" evidence="8">
    <location>
        <begin position="20"/>
        <end position="38"/>
    </location>
</feature>